<dbReference type="EMBL" id="DVJN01000156">
    <property type="protein sequence ID" value="HIS92903.1"/>
    <property type="molecule type" value="Genomic_DNA"/>
</dbReference>
<keyword evidence="1" id="KW-0812">Transmembrane</keyword>
<dbReference type="Proteomes" id="UP000824140">
    <property type="component" value="Unassembled WGS sequence"/>
</dbReference>
<evidence type="ECO:0000313" key="4">
    <source>
        <dbReference type="Proteomes" id="UP000824140"/>
    </source>
</evidence>
<dbReference type="InterPro" id="IPR043128">
    <property type="entry name" value="Rev_trsase/Diguanyl_cyclase"/>
</dbReference>
<dbReference type="Gene3D" id="3.30.70.270">
    <property type="match status" value="1"/>
</dbReference>
<accession>A0A9D1G178</accession>
<evidence type="ECO:0000313" key="3">
    <source>
        <dbReference type="EMBL" id="HIS92903.1"/>
    </source>
</evidence>
<keyword evidence="1" id="KW-1133">Transmembrane helix</keyword>
<dbReference type="NCBIfam" id="TIGR00254">
    <property type="entry name" value="GGDEF"/>
    <property type="match status" value="1"/>
</dbReference>
<feature type="transmembrane region" description="Helical" evidence="1">
    <location>
        <begin position="74"/>
        <end position="95"/>
    </location>
</feature>
<reference evidence="3" key="2">
    <citation type="journal article" date="2021" name="PeerJ">
        <title>Extensive microbial diversity within the chicken gut microbiome revealed by metagenomics and culture.</title>
        <authorList>
            <person name="Gilroy R."/>
            <person name="Ravi A."/>
            <person name="Getino M."/>
            <person name="Pursley I."/>
            <person name="Horton D.L."/>
            <person name="Alikhan N.F."/>
            <person name="Baker D."/>
            <person name="Gharbi K."/>
            <person name="Hall N."/>
            <person name="Watson M."/>
            <person name="Adriaenssens E.M."/>
            <person name="Foster-Nyarko E."/>
            <person name="Jarju S."/>
            <person name="Secka A."/>
            <person name="Antonio M."/>
            <person name="Oren A."/>
            <person name="Chaudhuri R.R."/>
            <person name="La Ragione R."/>
            <person name="Hildebrand F."/>
            <person name="Pallen M.J."/>
        </authorList>
    </citation>
    <scope>NUCLEOTIDE SEQUENCE</scope>
    <source>
        <strain evidence="3">13766</strain>
    </source>
</reference>
<gene>
    <name evidence="3" type="ORF">IAA84_07820</name>
</gene>
<sequence length="287" mass="32011">MRAQLGIQFGSVAFFFLWHILLNLYDLRRNPTAESYVFISALVGLAMFIQMPAACSAAFYTLGYLLFMGLASRYLEMGAIINLTIVAVVATAISITRSHHTVIELLQRREIHRINEHLLQLLQKDPLTGLLNKKAFQDCGESVLGKLSSMEAVVFFMIDVDDFKLVNDQYGHPCGDSVLVEMGRRIQAFFPDARYIGRIGGDEFAVILPAIGDSASMQRIGAQFAKEPHVISWEGKEFHLQCSMGGAWIGRPGVSYQQVYREIDSALYEAKQGGKGRCCMREISGEN</sequence>
<dbReference type="PROSITE" id="PS50887">
    <property type="entry name" value="GGDEF"/>
    <property type="match status" value="1"/>
</dbReference>
<keyword evidence="1" id="KW-0472">Membrane</keyword>
<comment type="caution">
    <text evidence="3">The sequence shown here is derived from an EMBL/GenBank/DDBJ whole genome shotgun (WGS) entry which is preliminary data.</text>
</comment>
<dbReference type="AlphaFoldDB" id="A0A9D1G178"/>
<dbReference type="InterPro" id="IPR029787">
    <property type="entry name" value="Nucleotide_cyclase"/>
</dbReference>
<dbReference type="SUPFAM" id="SSF55073">
    <property type="entry name" value="Nucleotide cyclase"/>
    <property type="match status" value="1"/>
</dbReference>
<evidence type="ECO:0000259" key="2">
    <source>
        <dbReference type="PROSITE" id="PS50887"/>
    </source>
</evidence>
<feature type="transmembrane region" description="Helical" evidence="1">
    <location>
        <begin position="6"/>
        <end position="25"/>
    </location>
</feature>
<dbReference type="PANTHER" id="PTHR45138">
    <property type="entry name" value="REGULATORY COMPONENTS OF SENSORY TRANSDUCTION SYSTEM"/>
    <property type="match status" value="1"/>
</dbReference>
<dbReference type="CDD" id="cd01949">
    <property type="entry name" value="GGDEF"/>
    <property type="match status" value="1"/>
</dbReference>
<name>A0A9D1G178_9FIRM</name>
<organism evidence="3 4">
    <name type="scientific">Candidatus Alectryocaccomicrobium excrementavium</name>
    <dbReference type="NCBI Taxonomy" id="2840668"/>
    <lineage>
        <taxon>Bacteria</taxon>
        <taxon>Bacillati</taxon>
        <taxon>Bacillota</taxon>
        <taxon>Clostridia</taxon>
        <taxon>Candidatus Alectryocaccomicrobium</taxon>
    </lineage>
</organism>
<dbReference type="SMART" id="SM00267">
    <property type="entry name" value="GGDEF"/>
    <property type="match status" value="1"/>
</dbReference>
<feature type="transmembrane region" description="Helical" evidence="1">
    <location>
        <begin position="37"/>
        <end position="62"/>
    </location>
</feature>
<dbReference type="GO" id="GO:0052621">
    <property type="term" value="F:diguanylate cyclase activity"/>
    <property type="evidence" value="ECO:0007669"/>
    <property type="project" value="TreeGrafter"/>
</dbReference>
<proteinExistence type="predicted"/>
<dbReference type="InterPro" id="IPR000160">
    <property type="entry name" value="GGDEF_dom"/>
</dbReference>
<reference evidence="3" key="1">
    <citation type="submission" date="2020-10" db="EMBL/GenBank/DDBJ databases">
        <authorList>
            <person name="Gilroy R."/>
        </authorList>
    </citation>
    <scope>NUCLEOTIDE SEQUENCE</scope>
    <source>
        <strain evidence="3">13766</strain>
    </source>
</reference>
<dbReference type="InterPro" id="IPR050469">
    <property type="entry name" value="Diguanylate_Cyclase"/>
</dbReference>
<dbReference type="PANTHER" id="PTHR45138:SF9">
    <property type="entry name" value="DIGUANYLATE CYCLASE DGCM-RELATED"/>
    <property type="match status" value="1"/>
</dbReference>
<dbReference type="Pfam" id="PF00990">
    <property type="entry name" value="GGDEF"/>
    <property type="match status" value="1"/>
</dbReference>
<feature type="domain" description="GGDEF" evidence="2">
    <location>
        <begin position="151"/>
        <end position="283"/>
    </location>
</feature>
<evidence type="ECO:0000256" key="1">
    <source>
        <dbReference type="SAM" id="Phobius"/>
    </source>
</evidence>
<protein>
    <submittedName>
        <fullName evidence="3">GGDEF domain-containing protein</fullName>
    </submittedName>
</protein>